<dbReference type="Pfam" id="PF04273">
    <property type="entry name" value="BLH_phosphatase"/>
    <property type="match status" value="1"/>
</dbReference>
<dbReference type="CDD" id="cd14503">
    <property type="entry name" value="PTP-bact"/>
    <property type="match status" value="1"/>
</dbReference>
<keyword evidence="2" id="KW-0378">Hydrolase</keyword>
<dbReference type="Proteomes" id="UP000318741">
    <property type="component" value="Chromosome"/>
</dbReference>
<dbReference type="InterPro" id="IPR029021">
    <property type="entry name" value="Prot-tyrosine_phosphatase-like"/>
</dbReference>
<dbReference type="KEGG" id="acaf:CA12_27700"/>
<dbReference type="Gene3D" id="3.90.190.10">
    <property type="entry name" value="Protein tyrosine phosphatase superfamily"/>
    <property type="match status" value="1"/>
</dbReference>
<accession>A0A517PBA1</accession>
<evidence type="ECO:0000259" key="1">
    <source>
        <dbReference type="Pfam" id="PF04273"/>
    </source>
</evidence>
<organism evidence="2 3">
    <name type="scientific">Alienimonas californiensis</name>
    <dbReference type="NCBI Taxonomy" id="2527989"/>
    <lineage>
        <taxon>Bacteria</taxon>
        <taxon>Pseudomonadati</taxon>
        <taxon>Planctomycetota</taxon>
        <taxon>Planctomycetia</taxon>
        <taxon>Planctomycetales</taxon>
        <taxon>Planctomycetaceae</taxon>
        <taxon>Alienimonas</taxon>
    </lineage>
</organism>
<reference evidence="2 3" key="1">
    <citation type="submission" date="2019-02" db="EMBL/GenBank/DDBJ databases">
        <title>Deep-cultivation of Planctomycetes and their phenomic and genomic characterization uncovers novel biology.</title>
        <authorList>
            <person name="Wiegand S."/>
            <person name="Jogler M."/>
            <person name="Boedeker C."/>
            <person name="Pinto D."/>
            <person name="Vollmers J."/>
            <person name="Rivas-Marin E."/>
            <person name="Kohn T."/>
            <person name="Peeters S.H."/>
            <person name="Heuer A."/>
            <person name="Rast P."/>
            <person name="Oberbeckmann S."/>
            <person name="Bunk B."/>
            <person name="Jeske O."/>
            <person name="Meyerdierks A."/>
            <person name="Storesund J.E."/>
            <person name="Kallscheuer N."/>
            <person name="Luecker S."/>
            <person name="Lage O.M."/>
            <person name="Pohl T."/>
            <person name="Merkel B.J."/>
            <person name="Hornburger P."/>
            <person name="Mueller R.-W."/>
            <person name="Bruemmer F."/>
            <person name="Labrenz M."/>
            <person name="Spormann A.M."/>
            <person name="Op den Camp H."/>
            <person name="Overmann J."/>
            <person name="Amann R."/>
            <person name="Jetten M.S.M."/>
            <person name="Mascher T."/>
            <person name="Medema M.H."/>
            <person name="Devos D.P."/>
            <person name="Kaster A.-K."/>
            <person name="Ovreas L."/>
            <person name="Rohde M."/>
            <person name="Galperin M.Y."/>
            <person name="Jogler C."/>
        </authorList>
    </citation>
    <scope>NUCLEOTIDE SEQUENCE [LARGE SCALE GENOMIC DNA]</scope>
    <source>
        <strain evidence="2 3">CA12</strain>
    </source>
</reference>
<dbReference type="SUPFAM" id="SSF52799">
    <property type="entry name" value="(Phosphotyrosine protein) phosphatases II"/>
    <property type="match status" value="1"/>
</dbReference>
<dbReference type="GO" id="GO:0016787">
    <property type="term" value="F:hydrolase activity"/>
    <property type="evidence" value="ECO:0007669"/>
    <property type="project" value="UniProtKB-KW"/>
</dbReference>
<dbReference type="AlphaFoldDB" id="A0A517PBA1"/>
<name>A0A517PBA1_9PLAN</name>
<evidence type="ECO:0000313" key="3">
    <source>
        <dbReference type="Proteomes" id="UP000318741"/>
    </source>
</evidence>
<feature type="domain" description="Beta-lactamase hydrolase-like protein phosphatase-like" evidence="1">
    <location>
        <begin position="7"/>
        <end position="104"/>
    </location>
</feature>
<keyword evidence="3" id="KW-1185">Reference proteome</keyword>
<gene>
    <name evidence="2" type="primary">blh_1</name>
    <name evidence="2" type="ORF">CA12_27700</name>
</gene>
<evidence type="ECO:0000313" key="2">
    <source>
        <dbReference type="EMBL" id="QDT16664.1"/>
    </source>
</evidence>
<dbReference type="EC" id="3.-.-.-" evidence="2"/>
<protein>
    <submittedName>
        <fullName evidence="2">Beta-lactamase hydrolase-like protein</fullName>
        <ecNumber evidence="2">3.-.-.-</ecNumber>
    </submittedName>
</protein>
<proteinExistence type="predicted"/>
<dbReference type="OrthoDB" id="270335at2"/>
<dbReference type="EMBL" id="CP036265">
    <property type="protein sequence ID" value="QDT16664.1"/>
    <property type="molecule type" value="Genomic_DNA"/>
</dbReference>
<sequence length="153" mass="16789">MQNAMKISDDVTVGPQPSEAELRELAGDGFKTVVNFRTDGEEDQPLSPSAEGDKVRAEGLEYLNVPVSMDSMGPDLVDRFREKYADLPKPVFAHCKSGKRAGAMVMMHVAVERGMSGDETLKQAEEMGFECDQPELEDMVKNYVDARTGKEGA</sequence>
<dbReference type="InterPro" id="IPR005939">
    <property type="entry name" value="BLH_phosphatase-like"/>
</dbReference>
<dbReference type="RefSeq" id="WP_145359560.1">
    <property type="nucleotide sequence ID" value="NZ_CP036265.1"/>
</dbReference>